<protein>
    <submittedName>
        <fullName evidence="2">Uncharacterized protein</fullName>
    </submittedName>
</protein>
<organism evidence="2 3">
    <name type="scientific">Dictyocaulus viviparus</name>
    <name type="common">Bovine lungworm</name>
    <dbReference type="NCBI Taxonomy" id="29172"/>
    <lineage>
        <taxon>Eukaryota</taxon>
        <taxon>Metazoa</taxon>
        <taxon>Ecdysozoa</taxon>
        <taxon>Nematoda</taxon>
        <taxon>Chromadorea</taxon>
        <taxon>Rhabditida</taxon>
        <taxon>Rhabditina</taxon>
        <taxon>Rhabditomorpha</taxon>
        <taxon>Strongyloidea</taxon>
        <taxon>Metastrongylidae</taxon>
        <taxon>Dictyocaulus</taxon>
    </lineage>
</organism>
<proteinExistence type="predicted"/>
<dbReference type="EMBL" id="KN716158">
    <property type="protein sequence ID" value="KJH52862.1"/>
    <property type="molecule type" value="Genomic_DNA"/>
</dbReference>
<accession>A0A0D8Y9J1</accession>
<dbReference type="OrthoDB" id="5871243at2759"/>
<dbReference type="Proteomes" id="UP000053766">
    <property type="component" value="Unassembled WGS sequence"/>
</dbReference>
<feature type="chain" id="PRO_5002336594" evidence="1">
    <location>
        <begin position="20"/>
        <end position="80"/>
    </location>
</feature>
<sequence length="80" mass="9645">MQRLLNIVVLLMIVILARCKNEKQSYEMRQYIPEDGYNSDYIPVKVKEPNTKRKQFYAWAGKRSNSEVERRKQFYAWAGR</sequence>
<evidence type="ECO:0000313" key="2">
    <source>
        <dbReference type="EMBL" id="KJH52862.1"/>
    </source>
</evidence>
<dbReference type="AlphaFoldDB" id="A0A0D8Y9J1"/>
<gene>
    <name evidence="2" type="ORF">DICVIV_00907</name>
</gene>
<name>A0A0D8Y9J1_DICVI</name>
<feature type="signal peptide" evidence="1">
    <location>
        <begin position="1"/>
        <end position="19"/>
    </location>
</feature>
<evidence type="ECO:0000313" key="3">
    <source>
        <dbReference type="Proteomes" id="UP000053766"/>
    </source>
</evidence>
<reference evidence="3" key="2">
    <citation type="journal article" date="2016" name="Sci. Rep.">
        <title>Dictyocaulus viviparus genome, variome and transcriptome elucidate lungworm biology and support future intervention.</title>
        <authorList>
            <person name="McNulty S.N."/>
            <person name="Strube C."/>
            <person name="Rosa B.A."/>
            <person name="Martin J.C."/>
            <person name="Tyagi R."/>
            <person name="Choi Y.J."/>
            <person name="Wang Q."/>
            <person name="Hallsworth Pepin K."/>
            <person name="Zhang X."/>
            <person name="Ozersky P."/>
            <person name="Wilson R.K."/>
            <person name="Sternberg P.W."/>
            <person name="Gasser R.B."/>
            <person name="Mitreva M."/>
        </authorList>
    </citation>
    <scope>NUCLEOTIDE SEQUENCE [LARGE SCALE GENOMIC DNA]</scope>
    <source>
        <strain evidence="3">HannoverDv2000</strain>
    </source>
</reference>
<reference evidence="2 3" key="1">
    <citation type="submission" date="2013-11" db="EMBL/GenBank/DDBJ databases">
        <title>Draft genome of the bovine lungworm Dictyocaulus viviparus.</title>
        <authorList>
            <person name="Mitreva M."/>
        </authorList>
    </citation>
    <scope>NUCLEOTIDE SEQUENCE [LARGE SCALE GENOMIC DNA]</scope>
    <source>
        <strain evidence="2 3">HannoverDv2000</strain>
    </source>
</reference>
<keyword evidence="1" id="KW-0732">Signal</keyword>
<evidence type="ECO:0000256" key="1">
    <source>
        <dbReference type="SAM" id="SignalP"/>
    </source>
</evidence>
<keyword evidence="3" id="KW-1185">Reference proteome</keyword>